<name>A0A4C1Y2Y4_EUMVA</name>
<proteinExistence type="predicted"/>
<gene>
    <name evidence="3" type="ORF">EVAR_53421_1</name>
</gene>
<dbReference type="EMBL" id="BGZK01001038">
    <property type="protein sequence ID" value="GBP69344.1"/>
    <property type="molecule type" value="Genomic_DNA"/>
</dbReference>
<dbReference type="PANTHER" id="PTHR47331">
    <property type="entry name" value="PHD-TYPE DOMAIN-CONTAINING PROTEIN"/>
    <property type="match status" value="1"/>
</dbReference>
<evidence type="ECO:0000313" key="3">
    <source>
        <dbReference type="EMBL" id="GBP69344.1"/>
    </source>
</evidence>
<dbReference type="InterPro" id="IPR036397">
    <property type="entry name" value="RNaseH_sf"/>
</dbReference>
<protein>
    <recommendedName>
        <fullName evidence="2">Integrase catalytic domain-containing protein</fullName>
    </recommendedName>
</protein>
<dbReference type="InterPro" id="IPR012337">
    <property type="entry name" value="RNaseH-like_sf"/>
</dbReference>
<dbReference type="Pfam" id="PF05380">
    <property type="entry name" value="Peptidase_A17"/>
    <property type="match status" value="2"/>
</dbReference>
<dbReference type="Pfam" id="PF18701">
    <property type="entry name" value="DUF5641"/>
    <property type="match status" value="1"/>
</dbReference>
<dbReference type="SUPFAM" id="SSF53098">
    <property type="entry name" value="Ribonuclease H-like"/>
    <property type="match status" value="1"/>
</dbReference>
<sequence>MTSLIFGAASSPCTAIYIKNRNASEFELEYPEACKAIRLDHYVDDFLKSFNSIEEARRVSKQVYEIHRKAAFELRGWASNEIEVLNEMPDTRNDDNVQLGATHELKTLGLQWDINNDALGFNLGLRNTPTEVLETSLPPTKRQVTSAVMSVFDPLGLASPVLITGKCMLQDIWRSGIDWDETIEADAHKKWLKWVNDIKKLASIRIPRCISPGHTEGELHVFVDASEKSKARVAPLKVILIPRLELQAALLGARLASSILTEIELNVTRKIFWTDSRTVLSWIRSDPRSFKPFVAHRLAELEEHTTVKCWRWVPTKLNVADDATRDPPTHFDETHRWFHGPDFLRKSEDEWPQETVESERPTGEERSCTTLTLVNKEDSQVVPNVSRFSSWTRLLRSTARVLQAIDLFRVKRKVNALKHKRTATKTSSDPTWKHISKKAHTPAQKDKRRLEENDRHPLSLNCDYIRRAETLLLLEAQKCFGKGNDTLTRRQNGRNIISRRCDRNCEKSPTNVNGAELTEVCRRCRLRRVTCLPNAYVITNPPSRVRGVDYFGPMSVTIGRRHEKRYGALFTCLTTRAVHIELAESLSSDSMILALRRFIARRGTPRVMYSDNGTNFVGANKELMNIQEVHEKMKKEADVRTITWKFIPPGAPNMGGAWERLVRSIKTALAATLRERSPREEVLHTLLLEAEHIVNSRPLTEVDVEPAEAESLTPNHFLIGRSAAAGHFDDNVLLGPANWRTCQRLADHFWQRWLREYLPTLVPAGARRPICRAPAEGDIVLIVDSSSPRYSWPRGRIKKTYPGPDNQVRVVDVETTGGVLRRPTSKIVVLVSAEATAVPCPEV</sequence>
<dbReference type="Gene3D" id="3.30.420.10">
    <property type="entry name" value="Ribonuclease H-like superfamily/Ribonuclease H"/>
    <property type="match status" value="1"/>
</dbReference>
<dbReference type="STRING" id="151549.A0A4C1Y2Y4"/>
<organism evidence="3 4">
    <name type="scientific">Eumeta variegata</name>
    <name type="common">Bagworm moth</name>
    <name type="synonym">Eumeta japonica</name>
    <dbReference type="NCBI Taxonomy" id="151549"/>
    <lineage>
        <taxon>Eukaryota</taxon>
        <taxon>Metazoa</taxon>
        <taxon>Ecdysozoa</taxon>
        <taxon>Arthropoda</taxon>
        <taxon>Hexapoda</taxon>
        <taxon>Insecta</taxon>
        <taxon>Pterygota</taxon>
        <taxon>Neoptera</taxon>
        <taxon>Endopterygota</taxon>
        <taxon>Lepidoptera</taxon>
        <taxon>Glossata</taxon>
        <taxon>Ditrysia</taxon>
        <taxon>Tineoidea</taxon>
        <taxon>Psychidae</taxon>
        <taxon>Oiketicinae</taxon>
        <taxon>Eumeta</taxon>
    </lineage>
</organism>
<keyword evidence="4" id="KW-1185">Reference proteome</keyword>
<dbReference type="OrthoDB" id="7491853at2759"/>
<evidence type="ECO:0000313" key="4">
    <source>
        <dbReference type="Proteomes" id="UP000299102"/>
    </source>
</evidence>
<accession>A0A4C1Y2Y4</accession>
<reference evidence="3 4" key="1">
    <citation type="journal article" date="2019" name="Commun. Biol.">
        <title>The bagworm genome reveals a unique fibroin gene that provides high tensile strength.</title>
        <authorList>
            <person name="Kono N."/>
            <person name="Nakamura H."/>
            <person name="Ohtoshi R."/>
            <person name="Tomita M."/>
            <person name="Numata K."/>
            <person name="Arakawa K."/>
        </authorList>
    </citation>
    <scope>NUCLEOTIDE SEQUENCE [LARGE SCALE GENOMIC DNA]</scope>
</reference>
<dbReference type="GO" id="GO:0015074">
    <property type="term" value="P:DNA integration"/>
    <property type="evidence" value="ECO:0007669"/>
    <property type="project" value="InterPro"/>
</dbReference>
<feature type="domain" description="Integrase catalytic" evidence="2">
    <location>
        <begin position="537"/>
        <end position="722"/>
    </location>
</feature>
<feature type="compositionally biased region" description="Basic and acidic residues" evidence="1">
    <location>
        <begin position="443"/>
        <end position="452"/>
    </location>
</feature>
<dbReference type="PROSITE" id="PS50994">
    <property type="entry name" value="INTEGRASE"/>
    <property type="match status" value="1"/>
</dbReference>
<dbReference type="InterPro" id="IPR040676">
    <property type="entry name" value="DUF5641"/>
</dbReference>
<dbReference type="InterPro" id="IPR008042">
    <property type="entry name" value="Retrotrans_Pao"/>
</dbReference>
<dbReference type="GO" id="GO:0003676">
    <property type="term" value="F:nucleic acid binding"/>
    <property type="evidence" value="ECO:0007669"/>
    <property type="project" value="InterPro"/>
</dbReference>
<dbReference type="AlphaFoldDB" id="A0A4C1Y2Y4"/>
<evidence type="ECO:0000256" key="1">
    <source>
        <dbReference type="SAM" id="MobiDB-lite"/>
    </source>
</evidence>
<dbReference type="Proteomes" id="UP000299102">
    <property type="component" value="Unassembled WGS sequence"/>
</dbReference>
<evidence type="ECO:0000259" key="2">
    <source>
        <dbReference type="PROSITE" id="PS50994"/>
    </source>
</evidence>
<dbReference type="InterPro" id="IPR001584">
    <property type="entry name" value="Integrase_cat-core"/>
</dbReference>
<comment type="caution">
    <text evidence="3">The sequence shown here is derived from an EMBL/GenBank/DDBJ whole genome shotgun (WGS) entry which is preliminary data.</text>
</comment>
<feature type="region of interest" description="Disordered" evidence="1">
    <location>
        <begin position="419"/>
        <end position="452"/>
    </location>
</feature>